<dbReference type="SUPFAM" id="SSF141091">
    <property type="entry name" value="L21p-like"/>
    <property type="match status" value="1"/>
</dbReference>
<evidence type="ECO:0000256" key="2">
    <source>
        <dbReference type="ARBA" id="ARBA00022980"/>
    </source>
</evidence>
<reference evidence="6 7" key="1">
    <citation type="journal article" date="2022" name="ISME Commun">
        <title>Vulcanimicrobium alpinus gen. nov. sp. nov., the first cultivated representative of the candidate phylum 'Eremiobacterota', is a metabolically versatile aerobic anoxygenic phototroph.</title>
        <authorList>
            <person name="Yabe S."/>
            <person name="Muto K."/>
            <person name="Abe K."/>
            <person name="Yokota A."/>
            <person name="Staudigel H."/>
            <person name="Tebo B.M."/>
        </authorList>
    </citation>
    <scope>NUCLEOTIDE SEQUENCE [LARGE SCALE GENOMIC DNA]</scope>
    <source>
        <strain evidence="6 7">WC8-2</strain>
    </source>
</reference>
<keyword evidence="3 4" id="KW-0687">Ribonucleoprotein</keyword>
<proteinExistence type="inferred from homology"/>
<dbReference type="Pfam" id="PF00829">
    <property type="entry name" value="Ribosomal_L21p"/>
    <property type="match status" value="1"/>
</dbReference>
<evidence type="ECO:0000256" key="3">
    <source>
        <dbReference type="ARBA" id="ARBA00023274"/>
    </source>
</evidence>
<keyword evidence="4 5" id="KW-0699">rRNA-binding</keyword>
<dbReference type="InterPro" id="IPR036164">
    <property type="entry name" value="bL21-like_sf"/>
</dbReference>
<dbReference type="GO" id="GO:1990904">
    <property type="term" value="C:ribonucleoprotein complex"/>
    <property type="evidence" value="ECO:0007669"/>
    <property type="project" value="UniProtKB-KW"/>
</dbReference>
<organism evidence="6 7">
    <name type="scientific">Vulcanimicrobium alpinum</name>
    <dbReference type="NCBI Taxonomy" id="3016050"/>
    <lineage>
        <taxon>Bacteria</taxon>
        <taxon>Bacillati</taxon>
        <taxon>Vulcanimicrobiota</taxon>
        <taxon>Vulcanimicrobiia</taxon>
        <taxon>Vulcanimicrobiales</taxon>
        <taxon>Vulcanimicrobiaceae</taxon>
        <taxon>Vulcanimicrobium</taxon>
    </lineage>
</organism>
<keyword evidence="2 4" id="KW-0689">Ribosomal protein</keyword>
<accession>A0AAN1XW19</accession>
<dbReference type="InterPro" id="IPR028909">
    <property type="entry name" value="bL21-like"/>
</dbReference>
<dbReference type="EMBL" id="AP025523">
    <property type="protein sequence ID" value="BDE05332.1"/>
    <property type="molecule type" value="Genomic_DNA"/>
</dbReference>
<name>A0AAN1XW19_UNVUL</name>
<sequence length="104" mass="11383">MYAIIETGGKQLRVSEGDVIRTDLIETEVGSSVTFDRVILAADGDDVTIGTPAVSGASVTGTVLRQAKDKKILVFKYKPKKRVRKLTGHRQQFAEVRIDKIALP</sequence>
<evidence type="ECO:0000313" key="7">
    <source>
        <dbReference type="Proteomes" id="UP001317532"/>
    </source>
</evidence>
<dbReference type="RefSeq" id="WP_317996382.1">
    <property type="nucleotide sequence ID" value="NZ_AP025523.1"/>
</dbReference>
<dbReference type="NCBIfam" id="TIGR00061">
    <property type="entry name" value="L21"/>
    <property type="match status" value="1"/>
</dbReference>
<comment type="subunit">
    <text evidence="4">Part of the 50S ribosomal subunit. Contacts protein L20.</text>
</comment>
<evidence type="ECO:0000313" key="6">
    <source>
        <dbReference type="EMBL" id="BDE05332.1"/>
    </source>
</evidence>
<evidence type="ECO:0000256" key="5">
    <source>
        <dbReference type="RuleBase" id="RU000562"/>
    </source>
</evidence>
<gene>
    <name evidence="4 6" type="primary">rplU</name>
    <name evidence="6" type="ORF">WPS_06080</name>
</gene>
<dbReference type="KEGG" id="vab:WPS_06080"/>
<dbReference type="PANTHER" id="PTHR21349">
    <property type="entry name" value="50S RIBOSOMAL PROTEIN L21"/>
    <property type="match status" value="1"/>
</dbReference>
<dbReference type="GO" id="GO:0005737">
    <property type="term" value="C:cytoplasm"/>
    <property type="evidence" value="ECO:0007669"/>
    <property type="project" value="UniProtKB-ARBA"/>
</dbReference>
<dbReference type="HAMAP" id="MF_01363">
    <property type="entry name" value="Ribosomal_bL21"/>
    <property type="match status" value="1"/>
</dbReference>
<dbReference type="GO" id="GO:0005840">
    <property type="term" value="C:ribosome"/>
    <property type="evidence" value="ECO:0007669"/>
    <property type="project" value="UniProtKB-KW"/>
</dbReference>
<comment type="function">
    <text evidence="4 5">This protein binds to 23S rRNA in the presence of protein L20.</text>
</comment>
<dbReference type="AlphaFoldDB" id="A0AAN1XW19"/>
<dbReference type="GO" id="GO:0006412">
    <property type="term" value="P:translation"/>
    <property type="evidence" value="ECO:0007669"/>
    <property type="project" value="UniProtKB-UniRule"/>
</dbReference>
<dbReference type="PANTHER" id="PTHR21349:SF0">
    <property type="entry name" value="LARGE RIBOSOMAL SUBUNIT PROTEIN BL21M"/>
    <property type="match status" value="1"/>
</dbReference>
<dbReference type="Proteomes" id="UP001317532">
    <property type="component" value="Chromosome"/>
</dbReference>
<protein>
    <recommendedName>
        <fullName evidence="4">Large ribosomal subunit protein bL21</fullName>
    </recommendedName>
</protein>
<dbReference type="GO" id="GO:0003735">
    <property type="term" value="F:structural constituent of ribosome"/>
    <property type="evidence" value="ECO:0007669"/>
    <property type="project" value="InterPro"/>
</dbReference>
<evidence type="ECO:0000256" key="4">
    <source>
        <dbReference type="HAMAP-Rule" id="MF_01363"/>
    </source>
</evidence>
<evidence type="ECO:0000256" key="1">
    <source>
        <dbReference type="ARBA" id="ARBA00008563"/>
    </source>
</evidence>
<keyword evidence="4 5" id="KW-0694">RNA-binding</keyword>
<dbReference type="InterPro" id="IPR001787">
    <property type="entry name" value="Ribosomal_bL21"/>
</dbReference>
<dbReference type="GO" id="GO:0019843">
    <property type="term" value="F:rRNA binding"/>
    <property type="evidence" value="ECO:0007669"/>
    <property type="project" value="UniProtKB-UniRule"/>
</dbReference>
<comment type="similarity">
    <text evidence="1 4 5">Belongs to the bacterial ribosomal protein bL21 family.</text>
</comment>
<keyword evidence="7" id="KW-1185">Reference proteome</keyword>